<dbReference type="GO" id="GO:0006742">
    <property type="term" value="P:NADP+ catabolic process"/>
    <property type="evidence" value="ECO:0007669"/>
    <property type="project" value="TreeGrafter"/>
</dbReference>
<reference evidence="11 12" key="1">
    <citation type="journal article" date="2015" name="Genome Biol. Evol.">
        <title>Phylogenomic analyses indicate that early fungi evolved digesting cell walls of algal ancestors of land plants.</title>
        <authorList>
            <person name="Chang Y."/>
            <person name="Wang S."/>
            <person name="Sekimoto S."/>
            <person name="Aerts A.L."/>
            <person name="Choi C."/>
            <person name="Clum A."/>
            <person name="LaButti K.M."/>
            <person name="Lindquist E.A."/>
            <person name="Yee Ngan C."/>
            <person name="Ohm R.A."/>
            <person name="Salamov A.A."/>
            <person name="Grigoriev I.V."/>
            <person name="Spatafora J.W."/>
            <person name="Berbee M.L."/>
        </authorList>
    </citation>
    <scope>NUCLEOTIDE SEQUENCE [LARGE SCALE GENOMIC DNA]</scope>
    <source>
        <strain evidence="11 12">NRRL 28638</strain>
    </source>
</reference>
<evidence type="ECO:0000313" key="12">
    <source>
        <dbReference type="Proteomes" id="UP000070444"/>
    </source>
</evidence>
<dbReference type="InterPro" id="IPR049734">
    <property type="entry name" value="NudC-like_C"/>
</dbReference>
<sequence>MKANSFAEFKLNYSSPAKFNYKVSFTGNPLNRISDFRDNEQFLNNLINSESSHFTIFNNKRALFSSETRSVAWFPRSELTKLIPSDWEYTLKNTIPLELSGLTLTLLGIPNNNNELDNGKGVESYWAINLQDSWLSESKGEEFQSEIKENNLKWLSLRPTAFSLQFMEASIVGLAFSMIDWSNKNKFCSCCGSRTVSGESGYKRVCSSTLDPSLIPENSNLHINTTGECQSKSSVTNFSYPRTDPVAIFCIVSENGEEILLGKKGAYLGGMYSCLAGFIEPGESLEEAVQREAFEESGIKVKDVFYSTSQPWPFPNNLMLGCYATAINKNIKIDEKELSDANWFTKAQIQECLKTNSENWKNIGKLMKTADGSSQMPEFDLLIPDKYAIAHNLISNWANSKNLSDLLNPLNSTGNSSNIEKSQL</sequence>
<comment type="similarity">
    <text evidence="3">Belongs to the Nudix hydrolase family. NudC subfamily.</text>
</comment>
<dbReference type="GO" id="GO:0035529">
    <property type="term" value="F:NADH pyrophosphatase activity"/>
    <property type="evidence" value="ECO:0007669"/>
    <property type="project" value="TreeGrafter"/>
</dbReference>
<evidence type="ECO:0000313" key="11">
    <source>
        <dbReference type="EMBL" id="KXN72731.1"/>
    </source>
</evidence>
<keyword evidence="7" id="KW-0460">Magnesium</keyword>
<evidence type="ECO:0000259" key="10">
    <source>
        <dbReference type="PROSITE" id="PS51462"/>
    </source>
</evidence>
<dbReference type="InterPro" id="IPR015797">
    <property type="entry name" value="NUDIX_hydrolase-like_dom_sf"/>
</dbReference>
<comment type="cofactor">
    <cofactor evidence="2">
        <name>Zn(2+)</name>
        <dbReference type="ChEBI" id="CHEBI:29105"/>
    </cofactor>
</comment>
<keyword evidence="12" id="KW-1185">Reference proteome</keyword>
<dbReference type="InterPro" id="IPR000086">
    <property type="entry name" value="NUDIX_hydrolase_dom"/>
</dbReference>
<evidence type="ECO:0000256" key="5">
    <source>
        <dbReference type="ARBA" id="ARBA00022723"/>
    </source>
</evidence>
<evidence type="ECO:0000256" key="2">
    <source>
        <dbReference type="ARBA" id="ARBA00001947"/>
    </source>
</evidence>
<feature type="domain" description="Nudix hydrolase" evidence="10">
    <location>
        <begin position="241"/>
        <end position="367"/>
    </location>
</feature>
<dbReference type="EMBL" id="KQ964448">
    <property type="protein sequence ID" value="KXN72731.1"/>
    <property type="molecule type" value="Genomic_DNA"/>
</dbReference>
<evidence type="ECO:0000256" key="7">
    <source>
        <dbReference type="ARBA" id="ARBA00022842"/>
    </source>
</evidence>
<keyword evidence="6" id="KW-0378">Hydrolase</keyword>
<comment type="cofactor">
    <cofactor evidence="1">
        <name>Mg(2+)</name>
        <dbReference type="ChEBI" id="CHEBI:18420"/>
    </cofactor>
</comment>
<dbReference type="GO" id="GO:0005829">
    <property type="term" value="C:cytosol"/>
    <property type="evidence" value="ECO:0007669"/>
    <property type="project" value="TreeGrafter"/>
</dbReference>
<dbReference type="AlphaFoldDB" id="A0A137PCQ8"/>
<dbReference type="STRING" id="796925.A0A137PCQ8"/>
<evidence type="ECO:0000256" key="6">
    <source>
        <dbReference type="ARBA" id="ARBA00022801"/>
    </source>
</evidence>
<evidence type="ECO:0000256" key="1">
    <source>
        <dbReference type="ARBA" id="ARBA00001946"/>
    </source>
</evidence>
<keyword evidence="5" id="KW-0479">Metal-binding</keyword>
<evidence type="ECO:0000256" key="9">
    <source>
        <dbReference type="ARBA" id="ARBA00023679"/>
    </source>
</evidence>
<dbReference type="PROSITE" id="PS51462">
    <property type="entry name" value="NUDIX"/>
    <property type="match status" value="1"/>
</dbReference>
<dbReference type="Pfam" id="PF00293">
    <property type="entry name" value="NUDIX"/>
    <property type="match status" value="1"/>
</dbReference>
<dbReference type="PROSITE" id="PS00893">
    <property type="entry name" value="NUDIX_BOX"/>
    <property type="match status" value="1"/>
</dbReference>
<dbReference type="SUPFAM" id="SSF55811">
    <property type="entry name" value="Nudix"/>
    <property type="match status" value="1"/>
</dbReference>
<dbReference type="Proteomes" id="UP000070444">
    <property type="component" value="Unassembled WGS sequence"/>
</dbReference>
<proteinExistence type="inferred from homology"/>
<evidence type="ECO:0000256" key="3">
    <source>
        <dbReference type="ARBA" id="ARBA00009595"/>
    </source>
</evidence>
<dbReference type="OrthoDB" id="10249612at2759"/>
<evidence type="ECO:0000256" key="8">
    <source>
        <dbReference type="ARBA" id="ARBA00023027"/>
    </source>
</evidence>
<comment type="catalytic activity">
    <reaction evidence="9">
        <text>a 5'-end NAD(+)-phospho-ribonucleoside in mRNA + H2O = a 5'-end phospho-adenosine-phospho-ribonucleoside in mRNA + beta-nicotinamide D-ribonucleotide + 2 H(+)</text>
        <dbReference type="Rhea" id="RHEA:60876"/>
        <dbReference type="Rhea" id="RHEA-COMP:15698"/>
        <dbReference type="Rhea" id="RHEA-COMP:15719"/>
        <dbReference type="ChEBI" id="CHEBI:14649"/>
        <dbReference type="ChEBI" id="CHEBI:15377"/>
        <dbReference type="ChEBI" id="CHEBI:15378"/>
        <dbReference type="ChEBI" id="CHEBI:144029"/>
        <dbReference type="ChEBI" id="CHEBI:144051"/>
    </reaction>
    <physiologicalReaction direction="left-to-right" evidence="9">
        <dbReference type="Rhea" id="RHEA:60877"/>
    </physiologicalReaction>
</comment>
<dbReference type="Gene3D" id="3.90.79.20">
    <property type="match status" value="1"/>
</dbReference>
<dbReference type="GO" id="GO:0046872">
    <property type="term" value="F:metal ion binding"/>
    <property type="evidence" value="ECO:0007669"/>
    <property type="project" value="UniProtKB-KW"/>
</dbReference>
<dbReference type="Gene3D" id="3.90.79.10">
    <property type="entry name" value="Nucleoside Triphosphate Pyrophosphohydrolase"/>
    <property type="match status" value="1"/>
</dbReference>
<name>A0A137PCQ8_CONC2</name>
<keyword evidence="8" id="KW-0520">NAD</keyword>
<dbReference type="CDD" id="cd03429">
    <property type="entry name" value="NUDIX_NADH_pyrophosphatase_Nudt13"/>
    <property type="match status" value="1"/>
</dbReference>
<gene>
    <name evidence="11" type="ORF">CONCODRAFT_4466</name>
</gene>
<dbReference type="GO" id="GO:0019677">
    <property type="term" value="P:NAD+ catabolic process"/>
    <property type="evidence" value="ECO:0007669"/>
    <property type="project" value="TreeGrafter"/>
</dbReference>
<dbReference type="EC" id="3.6.1.22" evidence="4"/>
<dbReference type="OMA" id="WHATARY"/>
<dbReference type="InterPro" id="IPR015375">
    <property type="entry name" value="NADH_PPase-like_N"/>
</dbReference>
<dbReference type="GO" id="GO:0005777">
    <property type="term" value="C:peroxisome"/>
    <property type="evidence" value="ECO:0007669"/>
    <property type="project" value="TreeGrafter"/>
</dbReference>
<dbReference type="InterPro" id="IPR020084">
    <property type="entry name" value="NUDIX_hydrolase_CS"/>
</dbReference>
<dbReference type="PANTHER" id="PTHR42904">
    <property type="entry name" value="NUDIX HYDROLASE, NUDC SUBFAMILY"/>
    <property type="match status" value="1"/>
</dbReference>
<dbReference type="InterPro" id="IPR050241">
    <property type="entry name" value="NAD-cap_RNA_hydrolase_NudC"/>
</dbReference>
<organism evidence="11 12">
    <name type="scientific">Conidiobolus coronatus (strain ATCC 28846 / CBS 209.66 / NRRL 28638)</name>
    <name type="common">Delacroixia coronata</name>
    <dbReference type="NCBI Taxonomy" id="796925"/>
    <lineage>
        <taxon>Eukaryota</taxon>
        <taxon>Fungi</taxon>
        <taxon>Fungi incertae sedis</taxon>
        <taxon>Zoopagomycota</taxon>
        <taxon>Entomophthoromycotina</taxon>
        <taxon>Entomophthoromycetes</taxon>
        <taxon>Entomophthorales</taxon>
        <taxon>Ancylistaceae</taxon>
        <taxon>Conidiobolus</taxon>
    </lineage>
</organism>
<evidence type="ECO:0000256" key="4">
    <source>
        <dbReference type="ARBA" id="ARBA00012381"/>
    </source>
</evidence>
<accession>A0A137PCQ8</accession>
<protein>
    <recommendedName>
        <fullName evidence="4">NAD(+) diphosphatase</fullName>
        <ecNumber evidence="4">3.6.1.22</ecNumber>
    </recommendedName>
</protein>
<dbReference type="PANTHER" id="PTHR42904:SF6">
    <property type="entry name" value="NAD-CAPPED RNA HYDROLASE NUDT12"/>
    <property type="match status" value="1"/>
</dbReference>
<dbReference type="Pfam" id="PF09296">
    <property type="entry name" value="NUDIX-like"/>
    <property type="match status" value="1"/>
</dbReference>